<dbReference type="PANTHER" id="PTHR35812:SF1">
    <property type="entry name" value="LIPOPROTEIN"/>
    <property type="match status" value="1"/>
</dbReference>
<feature type="chain" id="PRO_5035273490" evidence="1">
    <location>
        <begin position="33"/>
        <end position="489"/>
    </location>
</feature>
<feature type="domain" description="Lcl C-terminal" evidence="2">
    <location>
        <begin position="83"/>
        <end position="213"/>
    </location>
</feature>
<dbReference type="SUPFAM" id="SSF63446">
    <property type="entry name" value="Type I dockerin domain"/>
    <property type="match status" value="1"/>
</dbReference>
<dbReference type="AlphaFoldDB" id="A0A8J7LUK2"/>
<evidence type="ECO:0000259" key="2">
    <source>
        <dbReference type="Pfam" id="PF07603"/>
    </source>
</evidence>
<dbReference type="RefSeq" id="WP_199383643.1">
    <property type="nucleotide sequence ID" value="NZ_JAEMHM010000006.1"/>
</dbReference>
<dbReference type="PANTHER" id="PTHR35812">
    <property type="entry name" value="LIPOPROTEIN"/>
    <property type="match status" value="1"/>
</dbReference>
<dbReference type="Gene3D" id="1.10.1330.10">
    <property type="entry name" value="Dockerin domain"/>
    <property type="match status" value="1"/>
</dbReference>
<dbReference type="Pfam" id="PF07603">
    <property type="entry name" value="Lcl_C"/>
    <property type="match status" value="2"/>
</dbReference>
<dbReference type="CDD" id="cd14256">
    <property type="entry name" value="Dockerin_I"/>
    <property type="match status" value="1"/>
</dbReference>
<sequence length="489" mass="52447">MKKHLRSRRPGPLGVLAALPLILNTCLGSAFAAVPAPPFETGQQTCYDTSGNLLSSCVGSGQDGEALAGTAWPLPRFQNNNDGTITDLLTGLQWTQDGNAPGPVACRPSGYQMNWQASLNYVKCLNTNSFLGRSDWRLPNVKELRSLFNASGDVTNQATWLINNNFANVQAGYYKTSTAGVDNNATTPWVVNMLDGSVLTYSLDAASSVWPVRTDASVGGDLLPATGQTLCYNFSNGVTSAASCPNSGQDGEKKAGIAWPSPRFTVPTGATGTVVDNLTGLQWVRDGVTAPLATCQRGIDGSMTWQVGIDFVTCLNSKNYQGHNDWRMPNVNELLTLSNNSQVDPYTWLTTLTQGNFTLAAGTSPYWSSTTRIFTDNSQAWTVLLKQFGSTAFGSKLTNTNYVLPVRTAQTGSTTTYKPGDVNQDGSVDIADALLIYKYLLGQQTLTDAQKALADVAPLDSTYKPAGDSVIDYTDVMTILRKCVGVLSW</sequence>
<evidence type="ECO:0000313" key="3">
    <source>
        <dbReference type="EMBL" id="MBJ6724754.1"/>
    </source>
</evidence>
<dbReference type="Proteomes" id="UP000636888">
    <property type="component" value="Unassembled WGS sequence"/>
</dbReference>
<dbReference type="InterPro" id="IPR002105">
    <property type="entry name" value="Dockerin_1_rpt"/>
</dbReference>
<evidence type="ECO:0000256" key="1">
    <source>
        <dbReference type="SAM" id="SignalP"/>
    </source>
</evidence>
<reference evidence="3" key="1">
    <citation type="submission" date="2020-12" db="EMBL/GenBank/DDBJ databases">
        <title>Geomonas sp. Red875, isolated from river sediment.</title>
        <authorList>
            <person name="Xu Z."/>
            <person name="Zhang Z."/>
            <person name="Masuda Y."/>
            <person name="Itoh H."/>
            <person name="Senoo K."/>
        </authorList>
    </citation>
    <scope>NUCLEOTIDE SEQUENCE</scope>
    <source>
        <strain evidence="3">Red875</strain>
    </source>
</reference>
<evidence type="ECO:0000313" key="4">
    <source>
        <dbReference type="Proteomes" id="UP000636888"/>
    </source>
</evidence>
<dbReference type="GO" id="GO:0004553">
    <property type="term" value="F:hydrolase activity, hydrolyzing O-glycosyl compounds"/>
    <property type="evidence" value="ECO:0007669"/>
    <property type="project" value="InterPro"/>
</dbReference>
<dbReference type="Pfam" id="PF00404">
    <property type="entry name" value="Dockerin_1"/>
    <property type="match status" value="1"/>
</dbReference>
<gene>
    <name evidence="3" type="ORF">JFN93_08555</name>
</gene>
<dbReference type="GO" id="GO:0000272">
    <property type="term" value="P:polysaccharide catabolic process"/>
    <property type="evidence" value="ECO:0007669"/>
    <property type="project" value="InterPro"/>
</dbReference>
<organism evidence="3 4">
    <name type="scientific">Geomesophilobacter sediminis</name>
    <dbReference type="NCBI Taxonomy" id="2798584"/>
    <lineage>
        <taxon>Bacteria</taxon>
        <taxon>Pseudomonadati</taxon>
        <taxon>Thermodesulfobacteriota</taxon>
        <taxon>Desulfuromonadia</taxon>
        <taxon>Geobacterales</taxon>
        <taxon>Geobacteraceae</taxon>
        <taxon>Geomesophilobacter</taxon>
    </lineage>
</organism>
<proteinExistence type="predicted"/>
<feature type="domain" description="Lcl C-terminal" evidence="2">
    <location>
        <begin position="272"/>
        <end position="407"/>
    </location>
</feature>
<name>A0A8J7LUK2_9BACT</name>
<dbReference type="InterPro" id="IPR036439">
    <property type="entry name" value="Dockerin_dom_sf"/>
</dbReference>
<keyword evidence="4" id="KW-1185">Reference proteome</keyword>
<accession>A0A8J7LUK2</accession>
<comment type="caution">
    <text evidence="3">The sequence shown here is derived from an EMBL/GenBank/DDBJ whole genome shotgun (WGS) entry which is preliminary data.</text>
</comment>
<dbReference type="EMBL" id="JAEMHM010000006">
    <property type="protein sequence ID" value="MBJ6724754.1"/>
    <property type="molecule type" value="Genomic_DNA"/>
</dbReference>
<keyword evidence="1" id="KW-0732">Signal</keyword>
<protein>
    <submittedName>
        <fullName evidence="3">DUF1566 domain-containing protein</fullName>
    </submittedName>
</protein>
<feature type="signal peptide" evidence="1">
    <location>
        <begin position="1"/>
        <end position="32"/>
    </location>
</feature>
<dbReference type="InterPro" id="IPR011460">
    <property type="entry name" value="Lcl_C"/>
</dbReference>